<evidence type="ECO:0000313" key="2">
    <source>
        <dbReference type="Proteomes" id="UP001595783"/>
    </source>
</evidence>
<comment type="caution">
    <text evidence="1">The sequence shown here is derived from an EMBL/GenBank/DDBJ whole genome shotgun (WGS) entry which is preliminary data.</text>
</comment>
<dbReference type="Proteomes" id="UP001595783">
    <property type="component" value="Unassembled WGS sequence"/>
</dbReference>
<organism evidence="1 2">
    <name type="scientific">Helicobacter baculiformis</name>
    <dbReference type="NCBI Taxonomy" id="427351"/>
    <lineage>
        <taxon>Bacteria</taxon>
        <taxon>Pseudomonadati</taxon>
        <taxon>Campylobacterota</taxon>
        <taxon>Epsilonproteobacteria</taxon>
        <taxon>Campylobacterales</taxon>
        <taxon>Helicobacteraceae</taxon>
        <taxon>Helicobacter</taxon>
    </lineage>
</organism>
<accession>A0ABV7ZKJ5</accession>
<dbReference type="RefSeq" id="WP_104752831.1">
    <property type="nucleotide sequence ID" value="NZ_FZMF01000052.1"/>
</dbReference>
<gene>
    <name evidence="1" type="ORF">ACFOPX_04415</name>
</gene>
<name>A0ABV7ZKJ5_9HELI</name>
<proteinExistence type="predicted"/>
<dbReference type="EMBL" id="JBHRZO010000020">
    <property type="protein sequence ID" value="MFC3847777.1"/>
    <property type="molecule type" value="Genomic_DNA"/>
</dbReference>
<keyword evidence="2" id="KW-1185">Reference proteome</keyword>
<evidence type="ECO:0008006" key="3">
    <source>
        <dbReference type="Google" id="ProtNLM"/>
    </source>
</evidence>
<reference evidence="2" key="1">
    <citation type="journal article" date="2019" name="Int. J. Syst. Evol. Microbiol.">
        <title>The Global Catalogue of Microorganisms (GCM) 10K type strain sequencing project: providing services to taxonomists for standard genome sequencing and annotation.</title>
        <authorList>
            <consortium name="The Broad Institute Genomics Platform"/>
            <consortium name="The Broad Institute Genome Sequencing Center for Infectious Disease"/>
            <person name="Wu L."/>
            <person name="Ma J."/>
        </authorList>
    </citation>
    <scope>NUCLEOTIDE SEQUENCE [LARGE SCALE GENOMIC DNA]</scope>
    <source>
        <strain evidence="2">CCUG 53816</strain>
    </source>
</reference>
<protein>
    <recommendedName>
        <fullName evidence="3">Restriction endonuclease</fullName>
    </recommendedName>
</protein>
<evidence type="ECO:0000313" key="1">
    <source>
        <dbReference type="EMBL" id="MFC3847777.1"/>
    </source>
</evidence>
<sequence>MELHAQIRNFTYKKCWHKNLAYFEIDNVNTLPSRCLVNIANKTLALSKWVSPKRTRSYPYARVYDTFDVSANKVVTIIPLIKDEGIGGDMDYLQWDTISLMSLLNVYVILSFYDQADLASRSSHKITHQKLNHAHVIEQLVKIASYHQTALHWNLDQLKNENLLCLLHSIKISYEGISHRLGVQMHPFENIEKFAQKISQSRTSFMRFSRQKAQKAQVRESLTTQPKERIGIGCKSKIIVENYLGGQYFLTIDDAILNQNILYLCESKHSKNSLLPNDDDIKDGLLKLMLYLNLEKIHGFDRFSTALRLTSDILEDTFMLPSAHLHTLIGRHRFSSSQIATLKALNMESQNNNFEIWINHGIF</sequence>